<evidence type="ECO:0000256" key="3">
    <source>
        <dbReference type="SAM" id="Phobius"/>
    </source>
</evidence>
<organism evidence="4 5">
    <name type="scientific">Actinomyces glycerinitolerans</name>
    <dbReference type="NCBI Taxonomy" id="1892869"/>
    <lineage>
        <taxon>Bacteria</taxon>
        <taxon>Bacillati</taxon>
        <taxon>Actinomycetota</taxon>
        <taxon>Actinomycetes</taxon>
        <taxon>Actinomycetales</taxon>
        <taxon>Actinomycetaceae</taxon>
        <taxon>Actinomyces</taxon>
    </lineage>
</organism>
<evidence type="ECO:0000256" key="2">
    <source>
        <dbReference type="SAM" id="MobiDB-lite"/>
    </source>
</evidence>
<evidence type="ECO:0000313" key="5">
    <source>
        <dbReference type="Proteomes" id="UP000184291"/>
    </source>
</evidence>
<evidence type="ECO:0000256" key="1">
    <source>
        <dbReference type="SAM" id="Coils"/>
    </source>
</evidence>
<dbReference type="STRING" id="1892869.ACGLYG10_1602"/>
<dbReference type="EMBL" id="FQTT01000010">
    <property type="protein sequence ID" value="SHE25386.1"/>
    <property type="molecule type" value="Genomic_DNA"/>
</dbReference>
<feature type="transmembrane region" description="Helical" evidence="3">
    <location>
        <begin position="554"/>
        <end position="575"/>
    </location>
</feature>
<sequence length="1462" mass="161501">MTEERERPATEGAAPSRPPRTGFIHLKDPDEMRVVLVWEVEVHRGWSQAFGNWPAKPLSFRARDRHDKLRQTYRGMRAAYFHPEVAERLLGSGRDGGDAPLGADNRRSLELHKLVDHRDKDNKRVLRIGALEALRVSNGDGAGTAILVVHAVVPRTYVERLPGEPADDEQTDGEHSEGAHADEDSQEPPDERSYERFYDAVRHPSRVVGICETINKLLARPDVCGPARVTLAAEHTARKSWFSAPLFTLTWVPREVSRRWIPEFGETPESLGARLEVPVGSEPLDDLRQAMAGRTSSARLPLPVLTAAGWQWGSLPSPTGFELGEERYSRAKKNIHVLSQSWAVSVWERGAAYLPRQDDGFLLEAMLKMCSTDLDVYLLVVLDRLRVRALSLSLAATAQELRVATEKIGPSGNLDVATKYLDPVIARAIRLDGEAVSFLASEWWIDVTRHRQADMVLAWMQQAGGLDRAVEQTVQQARLLQESVQTLIERQEHVADKERQERDRRREKLEREQQDSARAMEWAVGILAFVGLPLSVVLEVWSNLHDGGPLLRGAAWWGAGVGLLVVAMAVAWALAKWFDVRLWPPPGRNRWAVGDRGRAAVGGHVLGIGSRRRGRIEGGRGFLRRRRATGGESMITVIHPVGQGELGTDIVELQRDERLHAQEARQKELRQQVAEADAEVLSNRLLNIPPDEGGRPGRFKRTPLALVLEALRGRGAVVRVILLGTANGREGTETDVEAALLEQAYNRPDVKAKLEEYFGLALQVEAYQHGDLFERKCVDDLHRWLDDDGAITDGKVIVSSIAGATAVVFAVMGLADQMGLDWRLAVAPEEGEKRAVFLERAANRVAPFYWLRSLGYPKQASDWAETTGAASALPTGEQQATEALAAALDRARYGDDREPGALAALAVTDMARADHGAGLALRAWVERRYRSLYGKERELAEQKGDKPRPPLRFVKANGRPKMLGEVVADAAAEAVRLGEDCPGSTAWLASAGPLNDLAKRTVHDGQAPHVEDWAVVEGEPALLEALPKWVTRPGRRPVLYIFGCGRSFRSPTIPERVLRAEPERELRRAVPGALLERDAFAAGPDGHPALPVEFVILHSAHPQSRKTAWLNAQTVVADGAHREWELPEPGWSFLDYGEGDSGARAVPEAMWTVRERVGAVLALQMPSAVVIVGTGEKSAVYGALEGAQEWCALNAVPLFVQTFVDKGRGIKEPASQFHRIALRYDAEEALRRAAAISLRSLNLLSAVRVLAAGDRDMDALAEKCEELRQEYVQVRQAERLDDHAGVIVDVLRTVRLLFDEADWLTQARLVVAAAEAVHARRLSKRGQSLLQEPDTLLNKEKVAERKKAGTKAAFACLKRGDLLRLPYEVRDRLVITHGRSTVQEALERALDELRVDAPEGFTFADLLDALIARLECDAKGKTGSGARNENEGCGESKDDFGPLDIGASWFSKFTRLVQEIEG</sequence>
<feature type="region of interest" description="Disordered" evidence="2">
    <location>
        <begin position="492"/>
        <end position="512"/>
    </location>
</feature>
<dbReference type="RefSeq" id="WP_073330161.1">
    <property type="nucleotide sequence ID" value="NZ_FQTT01000010.1"/>
</dbReference>
<feature type="compositionally biased region" description="Basic and acidic residues" evidence="2">
    <location>
        <begin position="172"/>
        <end position="193"/>
    </location>
</feature>
<evidence type="ECO:0000313" key="4">
    <source>
        <dbReference type="EMBL" id="SHE25386.1"/>
    </source>
</evidence>
<keyword evidence="1" id="KW-0175">Coiled coil</keyword>
<dbReference type="Proteomes" id="UP000184291">
    <property type="component" value="Unassembled WGS sequence"/>
</dbReference>
<gene>
    <name evidence="4" type="ORF">ACGLYG10_1602</name>
</gene>
<keyword evidence="3" id="KW-0472">Membrane</keyword>
<reference evidence="5" key="1">
    <citation type="submission" date="2016-09" db="EMBL/GenBank/DDBJ databases">
        <authorList>
            <person name="Strepis N."/>
        </authorList>
    </citation>
    <scope>NUCLEOTIDE SEQUENCE [LARGE SCALE GENOMIC DNA]</scope>
</reference>
<keyword evidence="5" id="KW-1185">Reference proteome</keyword>
<proteinExistence type="predicted"/>
<dbReference type="OrthoDB" id="3253369at2"/>
<keyword evidence="3" id="KW-0812">Transmembrane</keyword>
<keyword evidence="3" id="KW-1133">Transmembrane helix</keyword>
<feature type="region of interest" description="Disordered" evidence="2">
    <location>
        <begin position="1"/>
        <end position="25"/>
    </location>
</feature>
<name>A0A1M4RZI4_9ACTO</name>
<feature type="coiled-coil region" evidence="1">
    <location>
        <begin position="1250"/>
        <end position="1277"/>
    </location>
</feature>
<protein>
    <submittedName>
        <fullName evidence="4">Uncharacterized protein</fullName>
    </submittedName>
</protein>
<feature type="region of interest" description="Disordered" evidence="2">
    <location>
        <begin position="161"/>
        <end position="193"/>
    </location>
</feature>
<accession>A0A1M4RZI4</accession>
<feature type="transmembrane region" description="Helical" evidence="3">
    <location>
        <begin position="522"/>
        <end position="542"/>
    </location>
</feature>